<gene>
    <name evidence="2" type="ORF">Prudu_010926</name>
</gene>
<evidence type="ECO:0000256" key="1">
    <source>
        <dbReference type="SAM" id="MobiDB-lite"/>
    </source>
</evidence>
<dbReference type="AlphaFoldDB" id="A0A4Y1R9C6"/>
<dbReference type="EMBL" id="AP019300">
    <property type="protein sequence ID" value="BBH00830.1"/>
    <property type="molecule type" value="Genomic_DNA"/>
</dbReference>
<organism evidence="2">
    <name type="scientific">Prunus dulcis</name>
    <name type="common">Almond</name>
    <name type="synonym">Amygdalus dulcis</name>
    <dbReference type="NCBI Taxonomy" id="3755"/>
    <lineage>
        <taxon>Eukaryota</taxon>
        <taxon>Viridiplantae</taxon>
        <taxon>Streptophyta</taxon>
        <taxon>Embryophyta</taxon>
        <taxon>Tracheophyta</taxon>
        <taxon>Spermatophyta</taxon>
        <taxon>Magnoliopsida</taxon>
        <taxon>eudicotyledons</taxon>
        <taxon>Gunneridae</taxon>
        <taxon>Pentapetalae</taxon>
        <taxon>rosids</taxon>
        <taxon>fabids</taxon>
        <taxon>Rosales</taxon>
        <taxon>Rosaceae</taxon>
        <taxon>Amygdaloideae</taxon>
        <taxon>Amygdaleae</taxon>
        <taxon>Prunus</taxon>
    </lineage>
</organism>
<reference evidence="2" key="1">
    <citation type="journal article" date="2019" name="Science">
        <title>Mutation of a bHLH transcription factor allowed almond domestication.</title>
        <authorList>
            <person name="Sanchez-Perez R."/>
            <person name="Pavan S."/>
            <person name="Mazzeo R."/>
            <person name="Moldovan C."/>
            <person name="Aiese Cigliano R."/>
            <person name="Del Cueto J."/>
            <person name="Ricciardi F."/>
            <person name="Lotti C."/>
            <person name="Ricciardi L."/>
            <person name="Dicenta F."/>
            <person name="Lopez-Marques R.L."/>
            <person name="Lindberg Moller B."/>
        </authorList>
    </citation>
    <scope>NUCLEOTIDE SEQUENCE</scope>
</reference>
<name>A0A4Y1R9C6_PRUDU</name>
<evidence type="ECO:0000313" key="2">
    <source>
        <dbReference type="EMBL" id="BBH00830.1"/>
    </source>
</evidence>
<accession>A0A4Y1R9C6</accession>
<protein>
    <submittedName>
        <fullName evidence="2">Uncharacterized protein</fullName>
    </submittedName>
</protein>
<feature type="compositionally biased region" description="Polar residues" evidence="1">
    <location>
        <begin position="34"/>
        <end position="65"/>
    </location>
</feature>
<proteinExistence type="predicted"/>
<feature type="region of interest" description="Disordered" evidence="1">
    <location>
        <begin position="1"/>
        <end position="90"/>
    </location>
</feature>
<sequence>MIISSNQNKRSRSSDSIIEKLAAGTGDNKELLEPTTQPSAADNSTNSILQNVGNTVHGQSGSQNAAEAIPQVQDQEENAIEPSIGIPVHD</sequence>